<dbReference type="Proteomes" id="UP000811609">
    <property type="component" value="Chromosome 2"/>
</dbReference>
<reference evidence="1" key="1">
    <citation type="submission" date="2020-12" db="EMBL/GenBank/DDBJ databases">
        <title>WGS assembly of Carya illinoinensis cv. Pawnee.</title>
        <authorList>
            <person name="Platts A."/>
            <person name="Shu S."/>
            <person name="Wright S."/>
            <person name="Barry K."/>
            <person name="Edger P."/>
            <person name="Pires J.C."/>
            <person name="Schmutz J."/>
        </authorList>
    </citation>
    <scope>NUCLEOTIDE SEQUENCE</scope>
    <source>
        <tissue evidence="1">Leaf</tissue>
    </source>
</reference>
<name>A0A8T1RC37_CARIL</name>
<protein>
    <submittedName>
        <fullName evidence="1">Uncharacterized protein</fullName>
    </submittedName>
</protein>
<evidence type="ECO:0000313" key="2">
    <source>
        <dbReference type="Proteomes" id="UP000811609"/>
    </source>
</evidence>
<proteinExistence type="predicted"/>
<keyword evidence="2" id="KW-1185">Reference proteome</keyword>
<sequence length="77" mass="8872">MHADAAFLPEKQRIAEVSKLRQMSCSCQMKYLPITATTRSPLYSMLLHLYCNATLMVHLEWVQTKKRLLCPTKSDLS</sequence>
<comment type="caution">
    <text evidence="1">The sequence shown here is derived from an EMBL/GenBank/DDBJ whole genome shotgun (WGS) entry which is preliminary data.</text>
</comment>
<evidence type="ECO:0000313" key="1">
    <source>
        <dbReference type="EMBL" id="KAG6664507.1"/>
    </source>
</evidence>
<organism evidence="1 2">
    <name type="scientific">Carya illinoinensis</name>
    <name type="common">Pecan</name>
    <dbReference type="NCBI Taxonomy" id="32201"/>
    <lineage>
        <taxon>Eukaryota</taxon>
        <taxon>Viridiplantae</taxon>
        <taxon>Streptophyta</taxon>
        <taxon>Embryophyta</taxon>
        <taxon>Tracheophyta</taxon>
        <taxon>Spermatophyta</taxon>
        <taxon>Magnoliopsida</taxon>
        <taxon>eudicotyledons</taxon>
        <taxon>Gunneridae</taxon>
        <taxon>Pentapetalae</taxon>
        <taxon>rosids</taxon>
        <taxon>fabids</taxon>
        <taxon>Fagales</taxon>
        <taxon>Juglandaceae</taxon>
        <taxon>Carya</taxon>
    </lineage>
</organism>
<dbReference type="EMBL" id="CM031810">
    <property type="protein sequence ID" value="KAG6664507.1"/>
    <property type="molecule type" value="Genomic_DNA"/>
</dbReference>
<dbReference type="AlphaFoldDB" id="A0A8T1RC37"/>
<gene>
    <name evidence="1" type="ORF">CIPAW_02G097600</name>
</gene>
<accession>A0A8T1RC37</accession>